<dbReference type="InterPro" id="IPR029058">
    <property type="entry name" value="AB_hydrolase_fold"/>
</dbReference>
<evidence type="ECO:0008006" key="4">
    <source>
        <dbReference type="Google" id="ProtNLM"/>
    </source>
</evidence>
<sequence>MIGRGAYELKRRRGAVALARPVPQPGIRLLHAVFLALALLLALLALPRPADAAPRSSASSAAPRVYLLRGLANIFSLGMDDLAAKLKANGVQASVHAYPDWEAIAASEQAVGGRRPVIVIGHSLGADAAVNLGNRLAATGVSVPLVVTFDPITPPGVSPRIGRVVNYFQGTGEGKRLAGRTVRNVDVSGPDVDHFNIDKQPTLHQQVIAMIVGSGKAVARSRVKPRSSAGSDVAKRPVADVPASAAAQPAAGTAPIPTAPAPTASVAGARL</sequence>
<keyword evidence="3" id="KW-1185">Reference proteome</keyword>
<dbReference type="Gene3D" id="3.40.50.1820">
    <property type="entry name" value="alpha/beta hydrolase"/>
    <property type="match status" value="1"/>
</dbReference>
<comment type="caution">
    <text evidence="2">The sequence shown here is derived from an EMBL/GenBank/DDBJ whole genome shotgun (WGS) entry which is preliminary data.</text>
</comment>
<protein>
    <recommendedName>
        <fullName evidence="4">Thioesterase domain-containing protein</fullName>
    </recommendedName>
</protein>
<accession>A0ABT0DGM1</accession>
<feature type="compositionally biased region" description="Low complexity" evidence="1">
    <location>
        <begin position="239"/>
        <end position="271"/>
    </location>
</feature>
<evidence type="ECO:0000313" key="2">
    <source>
        <dbReference type="EMBL" id="MCK0199039.1"/>
    </source>
</evidence>
<evidence type="ECO:0000313" key="3">
    <source>
        <dbReference type="Proteomes" id="UP001203284"/>
    </source>
</evidence>
<reference evidence="2 3" key="1">
    <citation type="submission" date="2022-04" db="EMBL/GenBank/DDBJ databases">
        <authorList>
            <person name="Grouzdev D.S."/>
            <person name="Pantiukh K.S."/>
            <person name="Krutkina M.S."/>
        </authorList>
    </citation>
    <scope>NUCLEOTIDE SEQUENCE [LARGE SCALE GENOMIC DNA]</scope>
    <source>
        <strain evidence="2 3">6x-1</strain>
    </source>
</reference>
<proteinExistence type="predicted"/>
<dbReference type="SUPFAM" id="SSF53474">
    <property type="entry name" value="alpha/beta-Hydrolases"/>
    <property type="match status" value="1"/>
</dbReference>
<feature type="region of interest" description="Disordered" evidence="1">
    <location>
        <begin position="221"/>
        <end position="271"/>
    </location>
</feature>
<evidence type="ECO:0000256" key="1">
    <source>
        <dbReference type="SAM" id="MobiDB-lite"/>
    </source>
</evidence>
<dbReference type="RefSeq" id="WP_247030937.1">
    <property type="nucleotide sequence ID" value="NZ_JALKCH010000018.1"/>
</dbReference>
<name>A0ABT0DGM1_9HYPH</name>
<dbReference type="Proteomes" id="UP001203284">
    <property type="component" value="Unassembled WGS sequence"/>
</dbReference>
<gene>
    <name evidence="2" type="ORF">MWN34_19240</name>
</gene>
<dbReference type="EMBL" id="JALKCH010000018">
    <property type="protein sequence ID" value="MCK0199039.1"/>
    <property type="molecule type" value="Genomic_DNA"/>
</dbReference>
<organism evidence="2 3">
    <name type="scientific">Ancylobacter crimeensis</name>
    <dbReference type="NCBI Taxonomy" id="2579147"/>
    <lineage>
        <taxon>Bacteria</taxon>
        <taxon>Pseudomonadati</taxon>
        <taxon>Pseudomonadota</taxon>
        <taxon>Alphaproteobacteria</taxon>
        <taxon>Hyphomicrobiales</taxon>
        <taxon>Xanthobacteraceae</taxon>
        <taxon>Ancylobacter</taxon>
    </lineage>
</organism>